<proteinExistence type="predicted"/>
<feature type="region of interest" description="Disordered" evidence="2">
    <location>
        <begin position="1"/>
        <end position="72"/>
    </location>
</feature>
<feature type="coiled-coil region" evidence="1">
    <location>
        <begin position="282"/>
        <end position="316"/>
    </location>
</feature>
<accession>A0ABP1AHD3</accession>
<evidence type="ECO:0000256" key="2">
    <source>
        <dbReference type="SAM" id="MobiDB-lite"/>
    </source>
</evidence>
<protein>
    <submittedName>
        <fullName evidence="3">Uncharacterized protein</fullName>
    </submittedName>
</protein>
<keyword evidence="1" id="KW-0175">Coiled coil</keyword>
<gene>
    <name evidence="3" type="ORF">CSSPJE1EN2_LOCUS4820</name>
</gene>
<dbReference type="PANTHER" id="PTHR47270:SF3">
    <property type="entry name" value="HYPOTETICAL PROTEIN"/>
    <property type="match status" value="1"/>
</dbReference>
<dbReference type="EMBL" id="OZ023713">
    <property type="protein sequence ID" value="CAK9861825.1"/>
    <property type="molecule type" value="Genomic_DNA"/>
</dbReference>
<reference evidence="3" key="1">
    <citation type="submission" date="2024-03" db="EMBL/GenBank/DDBJ databases">
        <authorList>
            <consortium name="ELIXIR-Norway"/>
            <consortium name="Elixir Norway"/>
        </authorList>
    </citation>
    <scope>NUCLEOTIDE SEQUENCE</scope>
</reference>
<dbReference type="Proteomes" id="UP001497522">
    <property type="component" value="Chromosome 12"/>
</dbReference>
<name>A0ABP1AHD3_9BRYO</name>
<evidence type="ECO:0000313" key="4">
    <source>
        <dbReference type="Proteomes" id="UP001497522"/>
    </source>
</evidence>
<feature type="compositionally biased region" description="Low complexity" evidence="2">
    <location>
        <begin position="15"/>
        <end position="36"/>
    </location>
</feature>
<feature type="compositionally biased region" description="Basic and acidic residues" evidence="2">
    <location>
        <begin position="1"/>
        <end position="11"/>
    </location>
</feature>
<dbReference type="PANTHER" id="PTHR47270">
    <property type="entry name" value="PROTEIN MLP1-LIKE"/>
    <property type="match status" value="1"/>
</dbReference>
<keyword evidence="4" id="KW-1185">Reference proteome</keyword>
<evidence type="ECO:0000313" key="3">
    <source>
        <dbReference type="EMBL" id="CAK9861825.1"/>
    </source>
</evidence>
<organism evidence="3 4">
    <name type="scientific">Sphagnum jensenii</name>
    <dbReference type="NCBI Taxonomy" id="128206"/>
    <lineage>
        <taxon>Eukaryota</taxon>
        <taxon>Viridiplantae</taxon>
        <taxon>Streptophyta</taxon>
        <taxon>Embryophyta</taxon>
        <taxon>Bryophyta</taxon>
        <taxon>Sphagnophytina</taxon>
        <taxon>Sphagnopsida</taxon>
        <taxon>Sphagnales</taxon>
        <taxon>Sphagnaceae</taxon>
        <taxon>Sphagnum</taxon>
    </lineage>
</organism>
<sequence length="397" mass="45147">MQAAEKEKDGSSLRQQQQQQQQQSKLQLESSVVPVVEEQEQDQEAGDSSNRRGAQSPDWEMVESLERPGNMASLMEVLESGSVARASEEIMQEVQVKAKATVDQEVAINRLEVCEGITEVDDPQERTSVDGAAATGSVEAEEKKKKVLAALQDFHKEEEERTTGSCKRLQEQLLQEKVRILEGELKIKCSELDSMKQMFQEREHEFLKKIECLQLANQQLLDGGGADCSVQLQMELSRLQRQNSTLSMRERELQFQISTQEMLNEQLKETRKPNAGDSSTEATMEEAAKSQLEARMSALEQELAEALEVNNMYKIQLHNAFAKQKNVHAVALHNAGNVEDVVKELLQLRQWTKAQENELQDLQDRFFLISVRLAESVAQREELLMKVKRIQHLKHPH</sequence>
<evidence type="ECO:0000256" key="1">
    <source>
        <dbReference type="SAM" id="Coils"/>
    </source>
</evidence>